<organism evidence="1 2">
    <name type="scientific">Aspergillus mulundensis</name>
    <dbReference type="NCBI Taxonomy" id="1810919"/>
    <lineage>
        <taxon>Eukaryota</taxon>
        <taxon>Fungi</taxon>
        <taxon>Dikarya</taxon>
        <taxon>Ascomycota</taxon>
        <taxon>Pezizomycotina</taxon>
        <taxon>Eurotiomycetes</taxon>
        <taxon>Eurotiomycetidae</taxon>
        <taxon>Eurotiales</taxon>
        <taxon>Aspergillaceae</taxon>
        <taxon>Aspergillus</taxon>
        <taxon>Aspergillus subgen. Nidulantes</taxon>
    </lineage>
</organism>
<gene>
    <name evidence="1" type="ORF">DSM5745_00266</name>
</gene>
<dbReference type="OrthoDB" id="4402936at2759"/>
<dbReference type="RefSeq" id="XP_026608127.1">
    <property type="nucleotide sequence ID" value="XM_026742282.1"/>
</dbReference>
<dbReference type="GeneID" id="38110636"/>
<accession>A0A3D8T317</accession>
<sequence>MTKDLTFDIRYDNELAHEYYGDGKKLADRVRTIYDGKRLDIPDTFDSTFTHPPIHFMQVRAPDDIDMGDLRNVDVPNGLQIEIMEFE</sequence>
<dbReference type="Proteomes" id="UP000256690">
    <property type="component" value="Unassembled WGS sequence"/>
</dbReference>
<proteinExistence type="predicted"/>
<evidence type="ECO:0000313" key="1">
    <source>
        <dbReference type="EMBL" id="RDW92944.1"/>
    </source>
</evidence>
<protein>
    <submittedName>
        <fullName evidence="1">Uncharacterized protein</fullName>
    </submittedName>
</protein>
<reference evidence="1 2" key="1">
    <citation type="journal article" date="2018" name="IMA Fungus">
        <title>IMA Genome-F 9: Draft genome sequence of Annulohypoxylon stygium, Aspergillus mulundensis, Berkeleyomyces basicola (syn. Thielaviopsis basicola), Ceratocystis smalleyi, two Cercospora beticola strains, Coleophoma cylindrospora, Fusarium fracticaudum, Phialophora cf. hyalina, and Morchella septimelata.</title>
        <authorList>
            <person name="Wingfield B.D."/>
            <person name="Bills G.F."/>
            <person name="Dong Y."/>
            <person name="Huang W."/>
            <person name="Nel W.J."/>
            <person name="Swalarsk-Parry B.S."/>
            <person name="Vaghefi N."/>
            <person name="Wilken P.M."/>
            <person name="An Z."/>
            <person name="de Beer Z.W."/>
            <person name="De Vos L."/>
            <person name="Chen L."/>
            <person name="Duong T.A."/>
            <person name="Gao Y."/>
            <person name="Hammerbacher A."/>
            <person name="Kikkert J.R."/>
            <person name="Li Y."/>
            <person name="Li H."/>
            <person name="Li K."/>
            <person name="Li Q."/>
            <person name="Liu X."/>
            <person name="Ma X."/>
            <person name="Naidoo K."/>
            <person name="Pethybridge S.J."/>
            <person name="Sun J."/>
            <person name="Steenkamp E.T."/>
            <person name="van der Nest M.A."/>
            <person name="van Wyk S."/>
            <person name="Wingfield M.J."/>
            <person name="Xiong C."/>
            <person name="Yue Q."/>
            <person name="Zhang X."/>
        </authorList>
    </citation>
    <scope>NUCLEOTIDE SEQUENCE [LARGE SCALE GENOMIC DNA]</scope>
    <source>
        <strain evidence="1 2">DSM 5745</strain>
    </source>
</reference>
<comment type="caution">
    <text evidence="1">The sequence shown here is derived from an EMBL/GenBank/DDBJ whole genome shotgun (WGS) entry which is preliminary data.</text>
</comment>
<evidence type="ECO:0000313" key="2">
    <source>
        <dbReference type="Proteomes" id="UP000256690"/>
    </source>
</evidence>
<dbReference type="AlphaFoldDB" id="A0A3D8T317"/>
<name>A0A3D8T317_9EURO</name>
<dbReference type="EMBL" id="PVWQ01000001">
    <property type="protein sequence ID" value="RDW92944.1"/>
    <property type="molecule type" value="Genomic_DNA"/>
</dbReference>
<keyword evidence="2" id="KW-1185">Reference proteome</keyword>